<comment type="caution">
    <text evidence="2">The sequence shown here is derived from an EMBL/GenBank/DDBJ whole genome shotgun (WGS) entry which is preliminary data.</text>
</comment>
<dbReference type="EMBL" id="CALNXK010000017">
    <property type="protein sequence ID" value="CAH3105081.1"/>
    <property type="molecule type" value="Genomic_DNA"/>
</dbReference>
<evidence type="ECO:0000313" key="2">
    <source>
        <dbReference type="EMBL" id="CAH3105081.1"/>
    </source>
</evidence>
<organism evidence="2 3">
    <name type="scientific">Porites lobata</name>
    <dbReference type="NCBI Taxonomy" id="104759"/>
    <lineage>
        <taxon>Eukaryota</taxon>
        <taxon>Metazoa</taxon>
        <taxon>Cnidaria</taxon>
        <taxon>Anthozoa</taxon>
        <taxon>Hexacorallia</taxon>
        <taxon>Scleractinia</taxon>
        <taxon>Fungiina</taxon>
        <taxon>Poritidae</taxon>
        <taxon>Porites</taxon>
    </lineage>
</organism>
<feature type="non-terminal residue" evidence="2">
    <location>
        <position position="1"/>
    </location>
</feature>
<dbReference type="Proteomes" id="UP001159405">
    <property type="component" value="Unassembled WGS sequence"/>
</dbReference>
<proteinExistence type="predicted"/>
<evidence type="ECO:0000256" key="1">
    <source>
        <dbReference type="SAM" id="MobiDB-lite"/>
    </source>
</evidence>
<gene>
    <name evidence="2" type="ORF">PLOB_00012657</name>
</gene>
<reference evidence="2 3" key="1">
    <citation type="submission" date="2022-05" db="EMBL/GenBank/DDBJ databases">
        <authorList>
            <consortium name="Genoscope - CEA"/>
            <person name="William W."/>
        </authorList>
    </citation>
    <scope>NUCLEOTIDE SEQUENCE [LARGE SCALE GENOMIC DNA]</scope>
</reference>
<feature type="compositionally biased region" description="Polar residues" evidence="1">
    <location>
        <begin position="117"/>
        <end position="126"/>
    </location>
</feature>
<keyword evidence="3" id="KW-1185">Reference proteome</keyword>
<accession>A0ABN8NGP5</accession>
<feature type="region of interest" description="Disordered" evidence="1">
    <location>
        <begin position="91"/>
        <end position="141"/>
    </location>
</feature>
<evidence type="ECO:0000313" key="3">
    <source>
        <dbReference type="Proteomes" id="UP001159405"/>
    </source>
</evidence>
<sequence>KQEPPQEQPLTGTVTLNKFSGDTYLREYLPEKILTKPPGREGGKGARIRKKANIDPLRSARIRNDSQEGYKLMICYDQQAKLQCKATLTKGHTRSPAIPQSAMIRKKATNDPLRSASKATMQSNTSKRAHKEPCNSLRAAP</sequence>
<protein>
    <submittedName>
        <fullName evidence="2">Uncharacterized protein</fullName>
    </submittedName>
</protein>
<name>A0ABN8NGP5_9CNID</name>